<dbReference type="SMART" id="SM00382">
    <property type="entry name" value="AAA"/>
    <property type="match status" value="1"/>
</dbReference>
<evidence type="ECO:0000256" key="2">
    <source>
        <dbReference type="ARBA" id="ARBA00022840"/>
    </source>
</evidence>
<dbReference type="Gene3D" id="1.10.8.60">
    <property type="match status" value="1"/>
</dbReference>
<dbReference type="AlphaFoldDB" id="A0A135Z5N7"/>
<keyword evidence="1" id="KW-0547">Nucleotide-binding</keyword>
<proteinExistence type="inferred from homology"/>
<dbReference type="PANTHER" id="PTHR42960">
    <property type="entry name" value="YCF46 PROTEIN"/>
    <property type="match status" value="1"/>
</dbReference>
<dbReference type="Gene3D" id="3.40.50.300">
    <property type="entry name" value="P-loop containing nucleotide triphosphate hydrolases"/>
    <property type="match status" value="1"/>
</dbReference>
<evidence type="ECO:0000313" key="6">
    <source>
        <dbReference type="EMBL" id="KXI16903.1"/>
    </source>
</evidence>
<gene>
    <name evidence="6" type="ORF">HMPREF3230_00822</name>
</gene>
<dbReference type="InterPro" id="IPR052381">
    <property type="entry name" value="AAA_domain_protein"/>
</dbReference>
<evidence type="ECO:0000259" key="5">
    <source>
        <dbReference type="SMART" id="SM00382"/>
    </source>
</evidence>
<keyword evidence="2" id="KW-0067">ATP-binding</keyword>
<organism evidence="6 7">
    <name type="scientific">Gardnerella vaginalis</name>
    <dbReference type="NCBI Taxonomy" id="2702"/>
    <lineage>
        <taxon>Bacteria</taxon>
        <taxon>Bacillati</taxon>
        <taxon>Actinomycetota</taxon>
        <taxon>Actinomycetes</taxon>
        <taxon>Bifidobacteriales</taxon>
        <taxon>Bifidobacteriaceae</taxon>
        <taxon>Gardnerella</taxon>
    </lineage>
</organism>
<dbReference type="Proteomes" id="UP000070505">
    <property type="component" value="Unassembled WGS sequence"/>
</dbReference>
<dbReference type="InterPro" id="IPR003593">
    <property type="entry name" value="AAA+_ATPase"/>
</dbReference>
<accession>A0A135Z5N7</accession>
<name>A0A135Z5N7_GARVA</name>
<protein>
    <recommendedName>
        <fullName evidence="4">Uncharacterized AAA domain-containing protein ycf46</fullName>
    </recommendedName>
</protein>
<dbReference type="EMBL" id="LSRC01000035">
    <property type="protein sequence ID" value="KXI16903.1"/>
    <property type="molecule type" value="Genomic_DNA"/>
</dbReference>
<dbReference type="PATRIC" id="fig|2702.101.peg.803"/>
<dbReference type="GO" id="GO:0016887">
    <property type="term" value="F:ATP hydrolysis activity"/>
    <property type="evidence" value="ECO:0007669"/>
    <property type="project" value="InterPro"/>
</dbReference>
<dbReference type="Pfam" id="PF00004">
    <property type="entry name" value="AAA"/>
    <property type="match status" value="1"/>
</dbReference>
<dbReference type="RefSeq" id="WP_075523638.1">
    <property type="nucleotide sequence ID" value="NZ_KQ961867.1"/>
</dbReference>
<evidence type="ECO:0000256" key="1">
    <source>
        <dbReference type="ARBA" id="ARBA00022741"/>
    </source>
</evidence>
<sequence length="518" mass="57337">MPNYVGTRNIVEQFLKARVPLIVINSVEPSRVTGLLSDIARELRSLPFFEFSATEGLVDLLSRKQMSDDYSLVGALDTAKQTFKTRQNVNYIFSDLDGIESDTTTARHFAQMVRLAEPHQGSMILIVDKPVWSGLSRLGMTTSLDLPDIDELYDVLSETIDANRGPNVRIDWDHDEIRRAAEILLGVTEAEAVNVLATLIAKGTITNDDIPELSKFKDRIFGNMTGIERIKLREDYQVGGLSNLKAWLNKREALIKSDLTNSPLHPPKGVLLCGVPGCGKSLSAKAIAHEWKLPLYRLDMGSVLGMYVGESESNLREALAAADRVAPCVLWIDEIEKGLSGSNGDSGGGVAKRLVGQFLFWLQESTSKVFLVATANDVSSLPPELLRKGRFDEIFFVDLPTPQEREEILRLCFTKYAKVCPNPSLINELVELSDGFAGSDIDAVVHDIASDMFANHSLALPNESYIIDVFRNVVPFSKSNPEEIAYIREWGNNRAVPAGQKCQDVQQPTLSTGRRVIM</sequence>
<dbReference type="SUPFAM" id="SSF52540">
    <property type="entry name" value="P-loop containing nucleoside triphosphate hydrolases"/>
    <property type="match status" value="1"/>
</dbReference>
<reference evidence="6 7" key="1">
    <citation type="submission" date="2016-02" db="EMBL/GenBank/DDBJ databases">
        <authorList>
            <person name="Wen L."/>
            <person name="He K."/>
            <person name="Yang H."/>
        </authorList>
    </citation>
    <scope>NUCLEOTIDE SEQUENCE [LARGE SCALE GENOMIC DNA]</scope>
    <source>
        <strain evidence="6 7">CMW7778B</strain>
    </source>
</reference>
<evidence type="ECO:0000313" key="7">
    <source>
        <dbReference type="Proteomes" id="UP000070505"/>
    </source>
</evidence>
<feature type="domain" description="AAA+ ATPase" evidence="5">
    <location>
        <begin position="266"/>
        <end position="401"/>
    </location>
</feature>
<evidence type="ECO:0000256" key="3">
    <source>
        <dbReference type="ARBA" id="ARBA00038088"/>
    </source>
</evidence>
<comment type="similarity">
    <text evidence="3">Belongs to the AAA ATPase family. Highly divergent.</text>
</comment>
<dbReference type="PANTHER" id="PTHR42960:SF1">
    <property type="entry name" value="YCF46 PROTEIN"/>
    <property type="match status" value="1"/>
</dbReference>
<dbReference type="InterPro" id="IPR003959">
    <property type="entry name" value="ATPase_AAA_core"/>
</dbReference>
<evidence type="ECO:0000256" key="4">
    <source>
        <dbReference type="ARBA" id="ARBA00040480"/>
    </source>
</evidence>
<dbReference type="GO" id="GO:0005524">
    <property type="term" value="F:ATP binding"/>
    <property type="evidence" value="ECO:0007669"/>
    <property type="project" value="UniProtKB-KW"/>
</dbReference>
<dbReference type="InterPro" id="IPR027417">
    <property type="entry name" value="P-loop_NTPase"/>
</dbReference>
<comment type="caution">
    <text evidence="6">The sequence shown here is derived from an EMBL/GenBank/DDBJ whole genome shotgun (WGS) entry which is preliminary data.</text>
</comment>